<evidence type="ECO:0000313" key="2">
    <source>
        <dbReference type="Proteomes" id="UP000275394"/>
    </source>
</evidence>
<proteinExistence type="predicted"/>
<dbReference type="OrthoDB" id="3578967at2"/>
<keyword evidence="2" id="KW-1185">Reference proteome</keyword>
<gene>
    <name evidence="1" type="ORF">EDC56_3661</name>
</gene>
<dbReference type="EMBL" id="RKHR01000008">
    <property type="protein sequence ID" value="ROR97992.1"/>
    <property type="molecule type" value="Genomic_DNA"/>
</dbReference>
<organism evidence="1 2">
    <name type="scientific">Sinobacterium caligoides</name>
    <dbReference type="NCBI Taxonomy" id="933926"/>
    <lineage>
        <taxon>Bacteria</taxon>
        <taxon>Pseudomonadati</taxon>
        <taxon>Pseudomonadota</taxon>
        <taxon>Gammaproteobacteria</taxon>
        <taxon>Cellvibrionales</taxon>
        <taxon>Spongiibacteraceae</taxon>
        <taxon>Sinobacterium</taxon>
    </lineage>
</organism>
<name>A0A3N2DE41_9GAMM</name>
<comment type="caution">
    <text evidence="1">The sequence shown here is derived from an EMBL/GenBank/DDBJ whole genome shotgun (WGS) entry which is preliminary data.</text>
</comment>
<evidence type="ECO:0000313" key="1">
    <source>
        <dbReference type="EMBL" id="ROR97992.1"/>
    </source>
</evidence>
<protein>
    <submittedName>
        <fullName evidence="1">Uncharacterized protein</fullName>
    </submittedName>
</protein>
<dbReference type="Proteomes" id="UP000275394">
    <property type="component" value="Unassembled WGS sequence"/>
</dbReference>
<reference evidence="1 2" key="1">
    <citation type="submission" date="2018-11" db="EMBL/GenBank/DDBJ databases">
        <title>Genomic Encyclopedia of Type Strains, Phase IV (KMG-IV): sequencing the most valuable type-strain genomes for metagenomic binning, comparative biology and taxonomic classification.</title>
        <authorList>
            <person name="Goeker M."/>
        </authorList>
    </citation>
    <scope>NUCLEOTIDE SEQUENCE [LARGE SCALE GENOMIC DNA]</scope>
    <source>
        <strain evidence="1 2">DSM 100316</strain>
    </source>
</reference>
<dbReference type="AlphaFoldDB" id="A0A3N2DE41"/>
<accession>A0A3N2DE41</accession>
<sequence length="197" mass="23604">MYIEKLESRFPACLAEDIKIIEATIDLSSKHQSYEPFEVSFETNMLSIPARIYTDERQLEKLKKLSLTQKEMVYCLYSRHHDGFVRERCLREFVTSNNSFTAPYILQLLGEYVIEIIEVIYQKREILNKENLVSYISENPEHYEKTRQRVYSYWDCYYRRAYPKYKRGVNPKGECYLDYPGIKMVKYINALLSSHKL</sequence>
<dbReference type="RefSeq" id="WP_123713986.1">
    <property type="nucleotide sequence ID" value="NZ_RKHR01000008.1"/>
</dbReference>